<accession>A0A4D9ECC8</accession>
<evidence type="ECO:0000259" key="11">
    <source>
        <dbReference type="SMART" id="SM01332"/>
    </source>
</evidence>
<evidence type="ECO:0000256" key="4">
    <source>
        <dbReference type="ARBA" id="ARBA00022618"/>
    </source>
</evidence>
<feature type="compositionally biased region" description="Basic and acidic residues" evidence="9">
    <location>
        <begin position="69"/>
        <end position="80"/>
    </location>
</feature>
<keyword evidence="13" id="KW-1185">Reference proteome</keyword>
<evidence type="ECO:0000256" key="8">
    <source>
        <dbReference type="RuleBase" id="RU000383"/>
    </source>
</evidence>
<gene>
    <name evidence="12" type="ORF">DR999_PMT12001</name>
</gene>
<dbReference type="InterPro" id="IPR036915">
    <property type="entry name" value="Cyclin-like_sf"/>
</dbReference>
<keyword evidence="7" id="KW-0131">Cell cycle</keyword>
<feature type="region of interest" description="Disordered" evidence="9">
    <location>
        <begin position="27"/>
        <end position="80"/>
    </location>
</feature>
<dbReference type="InterPro" id="IPR013763">
    <property type="entry name" value="Cyclin-like_dom"/>
</dbReference>
<feature type="domain" description="Cyclin C-terminal" evidence="11">
    <location>
        <begin position="241"/>
        <end position="362"/>
    </location>
</feature>
<dbReference type="AlphaFoldDB" id="A0A4D9ECC8"/>
<dbReference type="SUPFAM" id="SSF47954">
    <property type="entry name" value="Cyclin-like"/>
    <property type="match status" value="2"/>
</dbReference>
<keyword evidence="4" id="KW-0132">Cell division</keyword>
<dbReference type="SMART" id="SM00385">
    <property type="entry name" value="CYCLIN"/>
    <property type="match status" value="1"/>
</dbReference>
<evidence type="ECO:0000256" key="7">
    <source>
        <dbReference type="ARBA" id="ARBA00023306"/>
    </source>
</evidence>
<dbReference type="Pfam" id="PF00134">
    <property type="entry name" value="Cyclin_N"/>
    <property type="match status" value="1"/>
</dbReference>
<keyword evidence="6" id="KW-0539">Nucleus</keyword>
<dbReference type="GO" id="GO:0005634">
    <property type="term" value="C:nucleus"/>
    <property type="evidence" value="ECO:0007669"/>
    <property type="project" value="UniProtKB-SubCell"/>
</dbReference>
<dbReference type="STRING" id="55544.A0A4D9ECC8"/>
<feature type="domain" description="Cyclin-like" evidence="10">
    <location>
        <begin position="145"/>
        <end position="232"/>
    </location>
</feature>
<dbReference type="CDD" id="cd20582">
    <property type="entry name" value="CYCLIN_CCNE2_rpt2"/>
    <property type="match status" value="1"/>
</dbReference>
<evidence type="ECO:0000313" key="13">
    <source>
        <dbReference type="Proteomes" id="UP000297703"/>
    </source>
</evidence>
<dbReference type="InterPro" id="IPR004367">
    <property type="entry name" value="Cyclin_C-dom"/>
</dbReference>
<evidence type="ECO:0000256" key="1">
    <source>
        <dbReference type="ARBA" id="ARBA00004123"/>
    </source>
</evidence>
<feature type="compositionally biased region" description="Low complexity" evidence="9">
    <location>
        <begin position="48"/>
        <end position="57"/>
    </location>
</feature>
<evidence type="ECO:0000256" key="5">
    <source>
        <dbReference type="ARBA" id="ARBA00023127"/>
    </source>
</evidence>
<comment type="similarity">
    <text evidence="2">Belongs to the cyclin family. Cyclin E subfamily.</text>
</comment>
<dbReference type="FunFam" id="1.10.472.10:FF:000024">
    <property type="entry name" value="G1/S-specific cyclin-E1"/>
    <property type="match status" value="1"/>
</dbReference>
<sequence length="380" mass="44162">MYFGKHGFTLVVNLIVHMKGFYNPRKMSRRSSRLQAKQQLLPPPPSPCQEESPQELQAPEPLQTKKRRATEDIKKGEDEKSCWPPTISGGISPCIIIETPHKEMAATDFSRFKKYRFRNLFINPSPLPELRHLENLEAKAFLAYIFFRDSKVCEVYMLHRETLYLAQDFFDRFMLTQKNINKNMLQLIGITSLFIASKLEEIYAPKLQEFAYVTDGACSEDDIIRMELIVLKALKWELCPVTIISWLNLYLQVDALKDVPKVLLPQYSQEKFIQIAQLLDLCILDVSSLDFQYRTLAAAALCHYTSAEVVKKASGLDWSSISECVEWMDPFVRVARKAPVKLKSFKKVAVEDRHNIQTHTNYLDMLVWPYLMFFCLYIKH</sequence>
<dbReference type="Pfam" id="PF02984">
    <property type="entry name" value="Cyclin_C"/>
    <property type="match status" value="1"/>
</dbReference>
<dbReference type="Proteomes" id="UP000297703">
    <property type="component" value="Unassembled WGS sequence"/>
</dbReference>
<evidence type="ECO:0000256" key="2">
    <source>
        <dbReference type="ARBA" id="ARBA00007143"/>
    </source>
</evidence>
<reference evidence="12 13" key="2">
    <citation type="submission" date="2019-04" db="EMBL/GenBank/DDBJ databases">
        <title>The genome sequence of big-headed turtle.</title>
        <authorList>
            <person name="Gong S."/>
        </authorList>
    </citation>
    <scope>NUCLEOTIDE SEQUENCE [LARGE SCALE GENOMIC DNA]</scope>
    <source>
        <strain evidence="12">DO16091913</strain>
        <tissue evidence="12">Muscle</tissue>
    </source>
</reference>
<keyword evidence="5 8" id="KW-0195">Cyclin</keyword>
<evidence type="ECO:0000256" key="9">
    <source>
        <dbReference type="SAM" id="MobiDB-lite"/>
    </source>
</evidence>
<keyword evidence="3" id="KW-0597">Phosphoprotein</keyword>
<evidence type="ECO:0000256" key="3">
    <source>
        <dbReference type="ARBA" id="ARBA00022553"/>
    </source>
</evidence>
<evidence type="ECO:0000259" key="10">
    <source>
        <dbReference type="SMART" id="SM00385"/>
    </source>
</evidence>
<dbReference type="EMBL" id="QXTE01000115">
    <property type="protein sequence ID" value="TFK05388.1"/>
    <property type="molecule type" value="Genomic_DNA"/>
</dbReference>
<comment type="caution">
    <text evidence="12">The sequence shown here is derived from an EMBL/GenBank/DDBJ whole genome shotgun (WGS) entry which is preliminary data.</text>
</comment>
<protein>
    <submittedName>
        <fullName evidence="12">G1/S-specific cyclin-E2</fullName>
    </submittedName>
</protein>
<evidence type="ECO:0000313" key="12">
    <source>
        <dbReference type="EMBL" id="TFK05388.1"/>
    </source>
</evidence>
<organism evidence="12 13">
    <name type="scientific">Platysternon megacephalum</name>
    <name type="common">big-headed turtle</name>
    <dbReference type="NCBI Taxonomy" id="55544"/>
    <lineage>
        <taxon>Eukaryota</taxon>
        <taxon>Metazoa</taxon>
        <taxon>Chordata</taxon>
        <taxon>Craniata</taxon>
        <taxon>Vertebrata</taxon>
        <taxon>Euteleostomi</taxon>
        <taxon>Archelosauria</taxon>
        <taxon>Testudinata</taxon>
        <taxon>Testudines</taxon>
        <taxon>Cryptodira</taxon>
        <taxon>Durocryptodira</taxon>
        <taxon>Testudinoidea</taxon>
        <taxon>Platysternidae</taxon>
        <taxon>Platysternon</taxon>
    </lineage>
</organism>
<dbReference type="InterPro" id="IPR039361">
    <property type="entry name" value="Cyclin"/>
</dbReference>
<proteinExistence type="inferred from homology"/>
<dbReference type="GO" id="GO:0051301">
    <property type="term" value="P:cell division"/>
    <property type="evidence" value="ECO:0007669"/>
    <property type="project" value="UniProtKB-KW"/>
</dbReference>
<comment type="subcellular location">
    <subcellularLocation>
        <location evidence="1">Nucleus</location>
    </subcellularLocation>
</comment>
<dbReference type="OrthoDB" id="5590282at2759"/>
<dbReference type="Gene3D" id="1.10.472.10">
    <property type="entry name" value="Cyclin-like"/>
    <property type="match status" value="2"/>
</dbReference>
<reference evidence="12 13" key="1">
    <citation type="submission" date="2019-04" db="EMBL/GenBank/DDBJ databases">
        <title>Draft genome of the big-headed turtle Platysternon megacephalum.</title>
        <authorList>
            <person name="Gong S."/>
        </authorList>
    </citation>
    <scope>NUCLEOTIDE SEQUENCE [LARGE SCALE GENOMIC DNA]</scope>
    <source>
        <strain evidence="12">DO16091913</strain>
        <tissue evidence="12">Muscle</tissue>
    </source>
</reference>
<dbReference type="SMART" id="SM01332">
    <property type="entry name" value="Cyclin_C"/>
    <property type="match status" value="1"/>
</dbReference>
<name>A0A4D9ECC8_9SAUR</name>
<dbReference type="PANTHER" id="PTHR10177">
    <property type="entry name" value="CYCLINS"/>
    <property type="match status" value="1"/>
</dbReference>
<dbReference type="InterPro" id="IPR006671">
    <property type="entry name" value="Cyclin_N"/>
</dbReference>
<evidence type="ECO:0000256" key="6">
    <source>
        <dbReference type="ARBA" id="ARBA00023242"/>
    </source>
</evidence>